<keyword evidence="1" id="KW-0966">Cell projection</keyword>
<accession>A0ABW2SMV4</accession>
<dbReference type="RefSeq" id="WP_380974275.1">
    <property type="nucleotide sequence ID" value="NZ_JBHTEF010000001.1"/>
</dbReference>
<dbReference type="InterPro" id="IPR024046">
    <property type="entry name" value="Flagellar_assmbl_FliW_dom_sf"/>
</dbReference>
<dbReference type="SUPFAM" id="SSF141457">
    <property type="entry name" value="BH3618-like"/>
    <property type="match status" value="1"/>
</dbReference>
<gene>
    <name evidence="1" type="primary">fliW</name>
    <name evidence="1" type="ORF">ACFQWG_08340</name>
</gene>
<comment type="caution">
    <text evidence="1">The sequence shown here is derived from an EMBL/GenBank/DDBJ whole genome shotgun (WGS) entry which is preliminary data.</text>
</comment>
<keyword evidence="1" id="KW-0969">Cilium</keyword>
<dbReference type="Gene3D" id="2.30.290.10">
    <property type="entry name" value="BH3618-like"/>
    <property type="match status" value="1"/>
</dbReference>
<keyword evidence="1" id="KW-0282">Flagellum</keyword>
<protein>
    <submittedName>
        <fullName evidence="1">Flagellar assembly protein FliW</fullName>
    </submittedName>
</protein>
<dbReference type="InterPro" id="IPR003775">
    <property type="entry name" value="Flagellar_assembly_factor_FliW"/>
</dbReference>
<evidence type="ECO:0000313" key="2">
    <source>
        <dbReference type="Proteomes" id="UP001596527"/>
    </source>
</evidence>
<dbReference type="Pfam" id="PF02623">
    <property type="entry name" value="FliW"/>
    <property type="match status" value="1"/>
</dbReference>
<reference evidence="2" key="1">
    <citation type="journal article" date="2019" name="Int. J. Syst. Evol. Microbiol.">
        <title>The Global Catalogue of Microorganisms (GCM) 10K type strain sequencing project: providing services to taxonomists for standard genome sequencing and annotation.</title>
        <authorList>
            <consortium name="The Broad Institute Genomics Platform"/>
            <consortium name="The Broad Institute Genome Sequencing Center for Infectious Disease"/>
            <person name="Wu L."/>
            <person name="Ma J."/>
        </authorList>
    </citation>
    <scope>NUCLEOTIDE SEQUENCE [LARGE SCALE GENOMIC DNA]</scope>
    <source>
        <strain evidence="2">CCUG 56698</strain>
    </source>
</reference>
<organism evidence="1 2">
    <name type="scientific">Schaalia naturae</name>
    <dbReference type="NCBI Taxonomy" id="635203"/>
    <lineage>
        <taxon>Bacteria</taxon>
        <taxon>Bacillati</taxon>
        <taxon>Actinomycetota</taxon>
        <taxon>Actinomycetes</taxon>
        <taxon>Actinomycetales</taxon>
        <taxon>Actinomycetaceae</taxon>
        <taxon>Schaalia</taxon>
    </lineage>
</organism>
<proteinExistence type="predicted"/>
<evidence type="ECO:0000313" key="1">
    <source>
        <dbReference type="EMBL" id="MFC7581205.1"/>
    </source>
</evidence>
<keyword evidence="2" id="KW-1185">Reference proteome</keyword>
<name>A0ABW2SMV4_9ACTO</name>
<sequence>MSGAPDEPRGAEDRDGADLRFVEPLPGLGGHTRFRLTPIPGVPGLHALRAVTDDGDGPRLFVADAPALRLGYEPDLPAFACELLGGGDASSLRVLVVLHPADEDGPLTANLFAPIVVDPATGAALQVLLEGSPWPLRLPLIDEGGAS</sequence>
<dbReference type="Proteomes" id="UP001596527">
    <property type="component" value="Unassembled WGS sequence"/>
</dbReference>
<dbReference type="EMBL" id="JBHTEF010000001">
    <property type="protein sequence ID" value="MFC7581205.1"/>
    <property type="molecule type" value="Genomic_DNA"/>
</dbReference>